<sequence length="356" mass="41482">MIRIQEHLNRADADAYLESLATKLWENLNKKQANGRIYKDNSLIQKCRFYRDKTTDKEYVKKYAHDDKLEAQRHRAFFKYLLADRYKELKRLIMSKPMQLDQVIADAYNILKPSDVYTMKGNKYESTPFGTLLLGSIFNYKAFRSSAFCRQLFLDVGFKSTTCPYCNDKEVQIVQLTMSSSKALKHKAYLDLDHFYSKVANPFLALSFYNLVPSCHDCNSADKGEKPFTISTHIHPYFEAFDDEYDFKVSLMVLLGDPVDKIDIVHKGKKVGDRTLVDLELMARYDNNREGVEALVKFFLNHRHKLGTPDEQIFIDGIFDLHQTPRMRTHILKFHRGKLKRDTLKQLDISNNLGMG</sequence>
<gene>
    <name evidence="1" type="ORF">EPD60_07120</name>
</gene>
<proteinExistence type="predicted"/>
<name>A0A4R1BID3_9BACT</name>
<keyword evidence="2" id="KW-1185">Reference proteome</keyword>
<dbReference type="RefSeq" id="WP_131448299.1">
    <property type="nucleotide sequence ID" value="NZ_SJZI01000009.1"/>
</dbReference>
<evidence type="ECO:0000313" key="1">
    <source>
        <dbReference type="EMBL" id="TCJ17075.1"/>
    </source>
</evidence>
<protein>
    <recommendedName>
        <fullName evidence="3">HNH nuclease domain-containing protein</fullName>
    </recommendedName>
</protein>
<evidence type="ECO:0000313" key="2">
    <source>
        <dbReference type="Proteomes" id="UP000295334"/>
    </source>
</evidence>
<dbReference type="Gene3D" id="1.10.30.50">
    <property type="match status" value="1"/>
</dbReference>
<comment type="caution">
    <text evidence="1">The sequence shown here is derived from an EMBL/GenBank/DDBJ whole genome shotgun (WGS) entry which is preliminary data.</text>
</comment>
<dbReference type="OrthoDB" id="9816185at2"/>
<organism evidence="1 2">
    <name type="scientific">Flaviaesturariibacter flavus</name>
    <dbReference type="NCBI Taxonomy" id="2502780"/>
    <lineage>
        <taxon>Bacteria</taxon>
        <taxon>Pseudomonadati</taxon>
        <taxon>Bacteroidota</taxon>
        <taxon>Chitinophagia</taxon>
        <taxon>Chitinophagales</taxon>
        <taxon>Chitinophagaceae</taxon>
        <taxon>Flaviaestuariibacter</taxon>
    </lineage>
</organism>
<accession>A0A4R1BID3</accession>
<dbReference type="Proteomes" id="UP000295334">
    <property type="component" value="Unassembled WGS sequence"/>
</dbReference>
<dbReference type="AlphaFoldDB" id="A0A4R1BID3"/>
<dbReference type="EMBL" id="SJZI01000009">
    <property type="protein sequence ID" value="TCJ17075.1"/>
    <property type="molecule type" value="Genomic_DNA"/>
</dbReference>
<evidence type="ECO:0008006" key="3">
    <source>
        <dbReference type="Google" id="ProtNLM"/>
    </source>
</evidence>
<reference evidence="1 2" key="1">
    <citation type="submission" date="2019-03" db="EMBL/GenBank/DDBJ databases">
        <authorList>
            <person name="Kim M.K.M."/>
        </authorList>
    </citation>
    <scope>NUCLEOTIDE SEQUENCE [LARGE SCALE GENOMIC DNA]</scope>
    <source>
        <strain evidence="1 2">17J68-12</strain>
    </source>
</reference>